<dbReference type="PANTHER" id="PTHR46436:SF1">
    <property type="entry name" value="CENTROSOMAL PROTEIN OF 76 KDA"/>
    <property type="match status" value="1"/>
</dbReference>
<feature type="domain" description="CEP76 N-terminal" evidence="5">
    <location>
        <begin position="10"/>
        <end position="72"/>
    </location>
</feature>
<feature type="domain" description="CEP76/DRC7 peptidase-like" evidence="6">
    <location>
        <begin position="364"/>
        <end position="493"/>
    </location>
</feature>
<keyword evidence="2" id="KW-0963">Cytoplasm</keyword>
<dbReference type="RefSeq" id="XP_002130643.1">
    <property type="nucleotide sequence ID" value="XM_002130607.4"/>
</dbReference>
<reference evidence="7" key="4">
    <citation type="submission" date="2025-09" db="UniProtKB">
        <authorList>
            <consortium name="Ensembl"/>
        </authorList>
    </citation>
    <scope>IDENTIFICATION</scope>
</reference>
<evidence type="ECO:0000259" key="4">
    <source>
        <dbReference type="Pfam" id="PF24652"/>
    </source>
</evidence>
<organism evidence="7 8">
    <name type="scientific">Ciona intestinalis</name>
    <name type="common">Transparent sea squirt</name>
    <name type="synonym">Ascidia intestinalis</name>
    <dbReference type="NCBI Taxonomy" id="7719"/>
    <lineage>
        <taxon>Eukaryota</taxon>
        <taxon>Metazoa</taxon>
        <taxon>Chordata</taxon>
        <taxon>Tunicata</taxon>
        <taxon>Ascidiacea</taxon>
        <taxon>Phlebobranchia</taxon>
        <taxon>Cionidae</taxon>
        <taxon>Ciona</taxon>
    </lineage>
</organism>
<dbReference type="InterPro" id="IPR052299">
    <property type="entry name" value="CEP76"/>
</dbReference>
<dbReference type="GO" id="GO:0005813">
    <property type="term" value="C:centrosome"/>
    <property type="evidence" value="ECO:0007669"/>
    <property type="project" value="UniProtKB-SubCell"/>
</dbReference>
<dbReference type="FunCoup" id="H2XZU8">
    <property type="interactions" value="50"/>
</dbReference>
<reference evidence="7" key="2">
    <citation type="journal article" date="2008" name="Genome Biol.">
        <title>Improved genome assembly and evidence-based global gene model set for the chordate Ciona intestinalis: new insight into intron and operon populations.</title>
        <authorList>
            <person name="Satou Y."/>
            <person name="Mineta K."/>
            <person name="Ogasawara M."/>
            <person name="Sasakura Y."/>
            <person name="Shoguchi E."/>
            <person name="Ueno K."/>
            <person name="Yamada L."/>
            <person name="Matsumoto J."/>
            <person name="Wasserscheid J."/>
            <person name="Dewar K."/>
            <person name="Wiley G.B."/>
            <person name="Macmil S.L."/>
            <person name="Roe B.A."/>
            <person name="Zeller R.W."/>
            <person name="Hastings K.E."/>
            <person name="Lemaire P."/>
            <person name="Lindquist E."/>
            <person name="Endo T."/>
            <person name="Hotta K."/>
            <person name="Inaba K."/>
        </authorList>
    </citation>
    <scope>NUCLEOTIDE SEQUENCE [LARGE SCALE GENOMIC DNA]</scope>
    <source>
        <strain evidence="7">wild type</strain>
    </source>
</reference>
<reference evidence="8" key="1">
    <citation type="journal article" date="2002" name="Science">
        <title>The draft genome of Ciona intestinalis: insights into chordate and vertebrate origins.</title>
        <authorList>
            <person name="Dehal P."/>
            <person name="Satou Y."/>
            <person name="Campbell R.K."/>
            <person name="Chapman J."/>
            <person name="Degnan B."/>
            <person name="De Tomaso A."/>
            <person name="Davidson B."/>
            <person name="Di Gregorio A."/>
            <person name="Gelpke M."/>
            <person name="Goodstein D.M."/>
            <person name="Harafuji N."/>
            <person name="Hastings K.E."/>
            <person name="Ho I."/>
            <person name="Hotta K."/>
            <person name="Huang W."/>
            <person name="Kawashima T."/>
            <person name="Lemaire P."/>
            <person name="Martinez D."/>
            <person name="Meinertzhagen I.A."/>
            <person name="Necula S."/>
            <person name="Nonaka M."/>
            <person name="Putnam N."/>
            <person name="Rash S."/>
            <person name="Saiga H."/>
            <person name="Satake M."/>
            <person name="Terry A."/>
            <person name="Yamada L."/>
            <person name="Wang H.G."/>
            <person name="Awazu S."/>
            <person name="Azumi K."/>
            <person name="Boore J."/>
            <person name="Branno M."/>
            <person name="Chin-Bow S."/>
            <person name="DeSantis R."/>
            <person name="Doyle S."/>
            <person name="Francino P."/>
            <person name="Keys D.N."/>
            <person name="Haga S."/>
            <person name="Hayashi H."/>
            <person name="Hino K."/>
            <person name="Imai K.S."/>
            <person name="Inaba K."/>
            <person name="Kano S."/>
            <person name="Kobayashi K."/>
            <person name="Kobayashi M."/>
            <person name="Lee B.I."/>
            <person name="Makabe K.W."/>
            <person name="Manohar C."/>
            <person name="Matassi G."/>
            <person name="Medina M."/>
            <person name="Mochizuki Y."/>
            <person name="Mount S."/>
            <person name="Morishita T."/>
            <person name="Miura S."/>
            <person name="Nakayama A."/>
            <person name="Nishizaka S."/>
            <person name="Nomoto H."/>
            <person name="Ohta F."/>
            <person name="Oishi K."/>
            <person name="Rigoutsos I."/>
            <person name="Sano M."/>
            <person name="Sasaki A."/>
            <person name="Sasakura Y."/>
            <person name="Shoguchi E."/>
            <person name="Shin-i T."/>
            <person name="Spagnuolo A."/>
            <person name="Stainier D."/>
            <person name="Suzuki M.M."/>
            <person name="Tassy O."/>
            <person name="Takatori N."/>
            <person name="Tokuoka M."/>
            <person name="Yagi K."/>
            <person name="Yoshizaki F."/>
            <person name="Wada S."/>
            <person name="Zhang C."/>
            <person name="Hyatt P.D."/>
            <person name="Larimer F."/>
            <person name="Detter C."/>
            <person name="Doggett N."/>
            <person name="Glavina T."/>
            <person name="Hawkins T."/>
            <person name="Richardson P."/>
            <person name="Lucas S."/>
            <person name="Kohara Y."/>
            <person name="Levine M."/>
            <person name="Satoh N."/>
            <person name="Rokhsar D.S."/>
        </authorList>
    </citation>
    <scope>NUCLEOTIDE SEQUENCE [LARGE SCALE GENOMIC DNA]</scope>
</reference>
<comment type="subcellular location">
    <subcellularLocation>
        <location evidence="1">Cytoplasm</location>
        <location evidence="1">Cytoskeleton</location>
        <location evidence="1">Microtubule organizing center</location>
        <location evidence="1">Centrosome</location>
    </subcellularLocation>
</comment>
<dbReference type="InterPro" id="IPR028926">
    <property type="entry name" value="CEP76-C2"/>
</dbReference>
<dbReference type="AlphaFoldDB" id="H2XZU8"/>
<evidence type="ECO:0000259" key="6">
    <source>
        <dbReference type="Pfam" id="PF24656"/>
    </source>
</evidence>
<feature type="domain" description="Centrosomal protein of 76 kDa C-terminal" evidence="4">
    <location>
        <begin position="522"/>
        <end position="659"/>
    </location>
</feature>
<dbReference type="Pfam" id="PF15627">
    <property type="entry name" value="CEP76-C2"/>
    <property type="match status" value="1"/>
</dbReference>
<dbReference type="GO" id="GO:0046599">
    <property type="term" value="P:regulation of centriole replication"/>
    <property type="evidence" value="ECO:0000318"/>
    <property type="project" value="GO_Central"/>
</dbReference>
<dbReference type="OMA" id="RRWWSEY"/>
<dbReference type="KEGG" id="cin:100175266"/>
<dbReference type="Ensembl" id="ENSCINT00000034242.1">
    <property type="protein sequence ID" value="ENSCINP00000035182.1"/>
    <property type="gene ID" value="ENSCING00000020920.1"/>
</dbReference>
<gene>
    <name evidence="7" type="primary">LOC100175266</name>
</gene>
<dbReference type="InParanoid" id="H2XZU8"/>
<protein>
    <submittedName>
        <fullName evidence="7">Centrosomal protein of 76 kDa-like</fullName>
    </submittedName>
</protein>
<dbReference type="EMBL" id="EAAA01002384">
    <property type="status" value="NOT_ANNOTATED_CDS"/>
    <property type="molecule type" value="Genomic_DNA"/>
</dbReference>
<name>H2XZU8_CIOIN</name>
<sequence>MALPAEKVVELKQIIHNQMNQANIHDQIKDIISQSLNRQDPGPSDENFDITEGQILSDLKRRGVVEDILSKLQVSSPMYSDHYKPATHEPSADEYARSKVTSKAAVNPTRRYIYFHVLAGKAFLEHVNATGGAGCSMFKLHLHFRGQRFSSNPVPVACEPNLNEAFLLELHSPDAGESSAMMNVENMLSICDPVHLVLTKHDNDGTSSLISSHSFEWREILTEKCGQVRKTIEMMGVGAECKVPAGIIDVSVELVPPVKNVLLPDILDAQLQLERQRAAERDRLFVVYAKQWWKEYLEIRSEHETRPVKIFSQDETGVNRLVCSYVSPLQAGRLITSPKMAARFVSAIPCESNSFGGAGTNASNWQTTHSFLCAKKGSSEDHSNLLCSLLLGFGLEAYVCSGKKSNKAVCTWVMTIHCDGKVYFWDSTTGQRYTHQRVDPNDPPATKQPTNKHPFKSIGCVYNNEHFYANIQPLNIVDTTKFNLRNTSLWKSMPTDAITSVSGNLYPSICSPLPNLKPPSLDPALMSNTLEVSLKAQVLMHRKHLDLSTEWDNHLSYILTSSLGSYEIEQQTGILNAGNDDFQDAVRRSVPEGHTFKGFPVQFLHRDPSRIISSCLKNTICSEIIECRGDRVRLAVRVLVSLFPDDVSATWVMFACTYKSVL</sequence>
<evidence type="ECO:0000256" key="1">
    <source>
        <dbReference type="ARBA" id="ARBA00004300"/>
    </source>
</evidence>
<dbReference type="GeneID" id="100175266"/>
<evidence type="ECO:0000259" key="3">
    <source>
        <dbReference type="Pfam" id="PF15627"/>
    </source>
</evidence>
<dbReference type="InterPro" id="IPR056288">
    <property type="entry name" value="CEP76_C"/>
</dbReference>
<dbReference type="InterPro" id="IPR056290">
    <property type="entry name" value="CEPT76/DRC7_peptidase-like_dom"/>
</dbReference>
<proteinExistence type="predicted"/>
<dbReference type="Pfam" id="PF24654">
    <property type="entry name" value="CEP76_N"/>
    <property type="match status" value="1"/>
</dbReference>
<evidence type="ECO:0000313" key="7">
    <source>
        <dbReference type="Ensembl" id="ENSCINP00000035182.1"/>
    </source>
</evidence>
<dbReference type="STRING" id="7719.ENSCINP00000035182"/>
<evidence type="ECO:0000256" key="2">
    <source>
        <dbReference type="ARBA" id="ARBA00022490"/>
    </source>
</evidence>
<dbReference type="Proteomes" id="UP000008144">
    <property type="component" value="Chromosome 7"/>
</dbReference>
<dbReference type="Pfam" id="PF24656">
    <property type="entry name" value="CEPT76_peptidase"/>
    <property type="match status" value="1"/>
</dbReference>
<keyword evidence="8" id="KW-1185">Reference proteome</keyword>
<accession>H2XZU8</accession>
<evidence type="ECO:0000313" key="8">
    <source>
        <dbReference type="Proteomes" id="UP000008144"/>
    </source>
</evidence>
<dbReference type="InterPro" id="IPR056289">
    <property type="entry name" value="CEP76_N"/>
</dbReference>
<dbReference type="GO" id="GO:0005814">
    <property type="term" value="C:centriole"/>
    <property type="evidence" value="ECO:0000318"/>
    <property type="project" value="GO_Central"/>
</dbReference>
<dbReference type="HOGENOM" id="CLU_027144_0_0_1"/>
<accession>A0A1W2WKH8</accession>
<dbReference type="PANTHER" id="PTHR46436">
    <property type="entry name" value="CENTROSOMAL PROTEIN OF 76 KDA"/>
    <property type="match status" value="1"/>
</dbReference>
<dbReference type="OrthoDB" id="5527234at2759"/>
<evidence type="ECO:0000259" key="5">
    <source>
        <dbReference type="Pfam" id="PF24654"/>
    </source>
</evidence>
<dbReference type="Pfam" id="PF24652">
    <property type="entry name" value="CEP76_C"/>
    <property type="match status" value="1"/>
</dbReference>
<feature type="domain" description="CEP76 C2" evidence="3">
    <location>
        <begin position="106"/>
        <end position="258"/>
    </location>
</feature>
<dbReference type="GeneTree" id="ENSGT00940000172640"/>
<reference evidence="7" key="3">
    <citation type="submission" date="2025-08" db="UniProtKB">
        <authorList>
            <consortium name="Ensembl"/>
        </authorList>
    </citation>
    <scope>IDENTIFICATION</scope>
</reference>